<organism evidence="1 2">
    <name type="scientific">Citrus sinensis</name>
    <name type="common">Sweet orange</name>
    <name type="synonym">Citrus aurantium var. sinensis</name>
    <dbReference type="NCBI Taxonomy" id="2711"/>
    <lineage>
        <taxon>Eukaryota</taxon>
        <taxon>Viridiplantae</taxon>
        <taxon>Streptophyta</taxon>
        <taxon>Embryophyta</taxon>
        <taxon>Tracheophyta</taxon>
        <taxon>Spermatophyta</taxon>
        <taxon>Magnoliopsida</taxon>
        <taxon>eudicotyledons</taxon>
        <taxon>Gunneridae</taxon>
        <taxon>Pentapetalae</taxon>
        <taxon>rosids</taxon>
        <taxon>malvids</taxon>
        <taxon>Sapindales</taxon>
        <taxon>Rutaceae</taxon>
        <taxon>Aurantioideae</taxon>
        <taxon>Citrus</taxon>
    </lineage>
</organism>
<proteinExistence type="predicted"/>
<keyword evidence="2" id="KW-1185">Reference proteome</keyword>
<comment type="caution">
    <text evidence="1">The sequence shown here is derived from an EMBL/GenBank/DDBJ whole genome shotgun (WGS) entry which is preliminary data.</text>
</comment>
<dbReference type="EMBL" id="CM039171">
    <property type="protein sequence ID" value="KAH9789545.1"/>
    <property type="molecule type" value="Genomic_DNA"/>
</dbReference>
<protein>
    <submittedName>
        <fullName evidence="1">Histidine-containing phosphotransfer protein 2</fullName>
    </submittedName>
</protein>
<gene>
    <name evidence="1" type="ORF">KPL71_003059</name>
</gene>
<dbReference type="Proteomes" id="UP000829398">
    <property type="component" value="Chromosome 2"/>
</dbReference>
<name>A0ACB8MVZ2_CITSI</name>
<evidence type="ECO:0000313" key="2">
    <source>
        <dbReference type="Proteomes" id="UP000829398"/>
    </source>
</evidence>
<sequence length="120" mass="13611">MESNPLHQQIASMRQHLLDEEILDEQFVELEGLALASDEDPNFVEVTINVYFEESNELLPMIEDLLGKNPIEGSEMERILHRFKGSCASAKAAFEQVKTEQGNLKAKLDSYFELVKQAKA</sequence>
<evidence type="ECO:0000313" key="1">
    <source>
        <dbReference type="EMBL" id="KAH9789545.1"/>
    </source>
</evidence>
<accession>A0ACB8MVZ2</accession>
<reference evidence="2" key="1">
    <citation type="journal article" date="2023" name="Hortic. Res.">
        <title>A chromosome-level phased genome enabling allele-level studies in sweet orange: a case study on citrus Huanglongbing tolerance.</title>
        <authorList>
            <person name="Wu B."/>
            <person name="Yu Q."/>
            <person name="Deng Z."/>
            <person name="Duan Y."/>
            <person name="Luo F."/>
            <person name="Gmitter F. Jr."/>
        </authorList>
    </citation>
    <scope>NUCLEOTIDE SEQUENCE [LARGE SCALE GENOMIC DNA]</scope>
    <source>
        <strain evidence="2">cv. Valencia</strain>
    </source>
</reference>